<name>A0ABT7C7M0_9MICO</name>
<gene>
    <name evidence="1" type="ORF">C7K25_07195</name>
</gene>
<protein>
    <submittedName>
        <fullName evidence="1">Uncharacterized protein</fullName>
    </submittedName>
</protein>
<organism evidence="1 2">
    <name type="scientific">Gulosibacter molinativorax</name>
    <dbReference type="NCBI Taxonomy" id="256821"/>
    <lineage>
        <taxon>Bacteria</taxon>
        <taxon>Bacillati</taxon>
        <taxon>Actinomycetota</taxon>
        <taxon>Actinomycetes</taxon>
        <taxon>Micrococcales</taxon>
        <taxon>Microbacteriaceae</taxon>
        <taxon>Gulosibacter</taxon>
    </lineage>
</organism>
<evidence type="ECO:0000313" key="2">
    <source>
        <dbReference type="Proteomes" id="UP001170379"/>
    </source>
</evidence>
<dbReference type="EMBL" id="PXVD01000010">
    <property type="protein sequence ID" value="MDJ1371152.1"/>
    <property type="molecule type" value="Genomic_DNA"/>
</dbReference>
<dbReference type="Proteomes" id="UP001170379">
    <property type="component" value="Unassembled WGS sequence"/>
</dbReference>
<reference evidence="1" key="2">
    <citation type="journal article" date="2022" name="Sci. Rep.">
        <title>In silico prediction of the enzymes involved in the degradation of the herbicide molinate by Gulosibacter molinativorax ON4T.</title>
        <authorList>
            <person name="Lopes A.R."/>
            <person name="Bunin E."/>
            <person name="Viana A.T."/>
            <person name="Froufe H."/>
            <person name="Munoz-Merida A."/>
            <person name="Pinho D."/>
            <person name="Figueiredo J."/>
            <person name="Barroso C."/>
            <person name="Vaz-Moreira I."/>
            <person name="Bellanger X."/>
            <person name="Egas C."/>
            <person name="Nunes O.C."/>
        </authorList>
    </citation>
    <scope>NUCLEOTIDE SEQUENCE</scope>
    <source>
        <strain evidence="1">ON4</strain>
    </source>
</reference>
<sequence>MNENEGSAPQFAEANDQPRRLDDFPKAMMRHLAMGSFDKLVRDNSGRVPTIFCDEHLRLSELLQRAGRSDGCANVFVLLDTGQAALFSLLPSESAIDEGSATEYDEPISQDLEVGMLLRYSETQPGGIKFSVRLPTSSAKVESRGPILAGA</sequence>
<comment type="caution">
    <text evidence="1">The sequence shown here is derived from an EMBL/GenBank/DDBJ whole genome shotgun (WGS) entry which is preliminary data.</text>
</comment>
<accession>A0ABT7C7M0</accession>
<dbReference type="RefSeq" id="WP_026936794.1">
    <property type="nucleotide sequence ID" value="NZ_CP028426.1"/>
</dbReference>
<keyword evidence="2" id="KW-1185">Reference proteome</keyword>
<proteinExistence type="predicted"/>
<reference evidence="1" key="1">
    <citation type="submission" date="2018-03" db="EMBL/GenBank/DDBJ databases">
        <authorList>
            <person name="Nunes O.C."/>
            <person name="Lopes A.R."/>
            <person name="Froufe H."/>
            <person name="Munoz-Merida A."/>
            <person name="Barroso C."/>
            <person name="Egas C."/>
        </authorList>
    </citation>
    <scope>NUCLEOTIDE SEQUENCE</scope>
    <source>
        <strain evidence="1">ON4</strain>
    </source>
</reference>
<evidence type="ECO:0000313" key="1">
    <source>
        <dbReference type="EMBL" id="MDJ1371152.1"/>
    </source>
</evidence>